<evidence type="ECO:0000313" key="2">
    <source>
        <dbReference type="EMBL" id="WAQ81361.1"/>
    </source>
</evidence>
<name>A0ABY7C864_9BASI</name>
<dbReference type="RefSeq" id="XP_053016916.1">
    <property type="nucleotide sequence ID" value="XM_053165757.1"/>
</dbReference>
<evidence type="ECO:0000256" key="1">
    <source>
        <dbReference type="SAM" id="MobiDB-lite"/>
    </source>
</evidence>
<keyword evidence="3" id="KW-1185">Reference proteome</keyword>
<gene>
    <name evidence="2" type="ORF">PtA15_1A701</name>
</gene>
<feature type="region of interest" description="Disordered" evidence="1">
    <location>
        <begin position="72"/>
        <end position="111"/>
    </location>
</feature>
<sequence length="111" mass="11939">MYKNILTNTKQGLVATQIKQLEATKGPFLGTAEPVWGGEQFDEDNKDKLEAAHKTMMASAGDYPCANILPPPPPAAALKTHPIQPLPPLLSHRQDPPLAQLSATPPEPQPV</sequence>
<organism evidence="2 3">
    <name type="scientific">Puccinia triticina</name>
    <dbReference type="NCBI Taxonomy" id="208348"/>
    <lineage>
        <taxon>Eukaryota</taxon>
        <taxon>Fungi</taxon>
        <taxon>Dikarya</taxon>
        <taxon>Basidiomycota</taxon>
        <taxon>Pucciniomycotina</taxon>
        <taxon>Pucciniomycetes</taxon>
        <taxon>Pucciniales</taxon>
        <taxon>Pucciniaceae</taxon>
        <taxon>Puccinia</taxon>
    </lineage>
</organism>
<protein>
    <submittedName>
        <fullName evidence="2">Uncharacterized protein</fullName>
    </submittedName>
</protein>
<reference evidence="2" key="1">
    <citation type="submission" date="2022-10" db="EMBL/GenBank/DDBJ databases">
        <title>Puccinia triticina Genome sequencing and assembly.</title>
        <authorList>
            <person name="Li C."/>
        </authorList>
    </citation>
    <scope>NUCLEOTIDE SEQUENCE</scope>
    <source>
        <strain evidence="2">Pt15</strain>
    </source>
</reference>
<dbReference type="EMBL" id="CP110421">
    <property type="protein sequence ID" value="WAQ81361.1"/>
    <property type="molecule type" value="Genomic_DNA"/>
</dbReference>
<dbReference type="Proteomes" id="UP001164743">
    <property type="component" value="Chromosome 1A"/>
</dbReference>
<proteinExistence type="predicted"/>
<evidence type="ECO:0000313" key="3">
    <source>
        <dbReference type="Proteomes" id="UP001164743"/>
    </source>
</evidence>
<dbReference type="GeneID" id="77806652"/>
<accession>A0ABY7C864</accession>